<dbReference type="InterPro" id="IPR010870">
    <property type="entry name" value="Porin_O/P"/>
</dbReference>
<evidence type="ECO:0000313" key="2">
    <source>
        <dbReference type="Proteomes" id="UP000028134"/>
    </source>
</evidence>
<dbReference type="EMBL" id="JNHI01000083">
    <property type="protein sequence ID" value="KDS24416.1"/>
    <property type="molecule type" value="Genomic_DNA"/>
</dbReference>
<dbReference type="PATRIC" id="fig|1339350.3.peg.4408"/>
<organism evidence="1 2">
    <name type="scientific">Phocaeicola vulgatus str. 3775 SL</name>
    <name type="common">B</name>
    <name type="synonym">iv</name>
    <dbReference type="NCBI Taxonomy" id="1339350"/>
    <lineage>
        <taxon>Bacteria</taxon>
        <taxon>Pseudomonadati</taxon>
        <taxon>Bacteroidota</taxon>
        <taxon>Bacteroidia</taxon>
        <taxon>Bacteroidales</taxon>
        <taxon>Bacteroidaceae</taxon>
        <taxon>Phocaeicola</taxon>
    </lineage>
</organism>
<reference evidence="1 2" key="1">
    <citation type="submission" date="2014-04" db="EMBL/GenBank/DDBJ databases">
        <authorList>
            <person name="Sears C."/>
            <person name="Carroll K."/>
            <person name="Sack B.R."/>
            <person name="Qadri F."/>
            <person name="Myers L.L."/>
            <person name="Chung G.-T."/>
            <person name="Escheverria P."/>
            <person name="Fraser C.M."/>
            <person name="Sadzewicz L."/>
            <person name="Shefchek K.A."/>
            <person name="Tallon L."/>
            <person name="Das S.P."/>
            <person name="Daugherty S."/>
            <person name="Mongodin E.F."/>
        </authorList>
    </citation>
    <scope>NUCLEOTIDE SEQUENCE [LARGE SCALE GENOMIC DNA]</scope>
    <source>
        <strain evidence="2">3775 SL(B) 10 (iv)</strain>
    </source>
</reference>
<proteinExistence type="predicted"/>
<dbReference type="Pfam" id="PF07396">
    <property type="entry name" value="Porin_O_P"/>
    <property type="match status" value="1"/>
</dbReference>
<sequence length="122" mass="14342">MPYYLQVNRKKDFKNYKASGMYGILRGLLIGGNYRYSHTDCGIATPDSGSLECVFGYNYTDMSDTRSHIYGGRLNDVSFTVNYYINKYMIWRFRYSYTKITDRVGFENQSLSAFQTRFQVIF</sequence>
<accession>A0A078QPM5</accession>
<dbReference type="Gene3D" id="2.40.160.10">
    <property type="entry name" value="Porin"/>
    <property type="match status" value="1"/>
</dbReference>
<protein>
    <submittedName>
        <fullName evidence="1">Putative polyphosphate-selective porin O domain protein</fullName>
    </submittedName>
</protein>
<evidence type="ECO:0000313" key="1">
    <source>
        <dbReference type="EMBL" id="KDS24416.1"/>
    </source>
</evidence>
<gene>
    <name evidence="1" type="ORF">M097_4649</name>
</gene>
<name>A0A078QPM5_PHOVU</name>
<dbReference type="AlphaFoldDB" id="A0A078QPM5"/>
<comment type="caution">
    <text evidence="1">The sequence shown here is derived from an EMBL/GenBank/DDBJ whole genome shotgun (WGS) entry which is preliminary data.</text>
</comment>
<dbReference type="SUPFAM" id="SSF56935">
    <property type="entry name" value="Porins"/>
    <property type="match status" value="1"/>
</dbReference>
<dbReference type="InterPro" id="IPR023614">
    <property type="entry name" value="Porin_dom_sf"/>
</dbReference>
<dbReference type="Proteomes" id="UP000028134">
    <property type="component" value="Unassembled WGS sequence"/>
</dbReference>